<dbReference type="InterPro" id="IPR019514">
    <property type="entry name" value="Syndetin_C"/>
</dbReference>
<reference evidence="8" key="2">
    <citation type="submission" date="2025-08" db="UniProtKB">
        <authorList>
            <consortium name="Ensembl"/>
        </authorList>
    </citation>
    <scope>IDENTIFICATION</scope>
</reference>
<dbReference type="AlphaFoldDB" id="G1RZH3"/>
<dbReference type="GO" id="GO:0042147">
    <property type="term" value="P:retrograde transport, endosome to Golgi"/>
    <property type="evidence" value="ECO:0007669"/>
    <property type="project" value="InterPro"/>
</dbReference>
<reference evidence="8" key="3">
    <citation type="submission" date="2025-09" db="UniProtKB">
        <authorList>
            <consortium name="Ensembl"/>
        </authorList>
    </citation>
    <scope>IDENTIFICATION</scope>
</reference>
<feature type="region of interest" description="Disordered" evidence="5">
    <location>
        <begin position="540"/>
        <end position="562"/>
    </location>
</feature>
<dbReference type="EMBL" id="ADFV01000894">
    <property type="status" value="NOT_ANNOTATED_CDS"/>
    <property type="molecule type" value="Genomic_DNA"/>
</dbReference>
<evidence type="ECO:0000313" key="9">
    <source>
        <dbReference type="Proteomes" id="UP000001073"/>
    </source>
</evidence>
<dbReference type="eggNOG" id="KOG2939">
    <property type="taxonomic scope" value="Eukaryota"/>
</dbReference>
<keyword evidence="9" id="KW-1185">Reference proteome</keyword>
<dbReference type="GO" id="GO:0000149">
    <property type="term" value="F:SNARE binding"/>
    <property type="evidence" value="ECO:0007669"/>
    <property type="project" value="Ensembl"/>
</dbReference>
<evidence type="ECO:0000256" key="2">
    <source>
        <dbReference type="ARBA" id="ARBA00022927"/>
    </source>
</evidence>
<dbReference type="EMBL" id="ADFV01000889">
    <property type="status" value="NOT_ANNOTATED_CDS"/>
    <property type="molecule type" value="Genomic_DNA"/>
</dbReference>
<dbReference type="EMBL" id="ADFV01000892">
    <property type="status" value="NOT_ANNOTATED_CDS"/>
    <property type="molecule type" value="Genomic_DNA"/>
</dbReference>
<evidence type="ECO:0000256" key="5">
    <source>
        <dbReference type="SAM" id="MobiDB-lite"/>
    </source>
</evidence>
<dbReference type="FunCoup" id="G1RZH3">
    <property type="interactions" value="2778"/>
</dbReference>
<dbReference type="InParanoid" id="G1RZH3"/>
<dbReference type="Pfam" id="PF10475">
    <property type="entry name" value="Vps54_N"/>
    <property type="match status" value="1"/>
</dbReference>
<accession>G1RZH3</accession>
<protein>
    <submittedName>
        <fullName evidence="8">VPS50 subunit of EARP/GARPII complex</fullName>
    </submittedName>
</protein>
<keyword evidence="1" id="KW-0813">Transport</keyword>
<dbReference type="PANTHER" id="PTHR13258">
    <property type="entry name" value="SYNDETIN"/>
    <property type="match status" value="1"/>
</dbReference>
<dbReference type="EMBL" id="ADFV01000887">
    <property type="status" value="NOT_ANNOTATED_CDS"/>
    <property type="molecule type" value="Genomic_DNA"/>
</dbReference>
<dbReference type="GeneTree" id="ENSGT00390000003442"/>
<feature type="domain" description="Vacuolar protein sorting-associated protein 54 N-terminal" evidence="7">
    <location>
        <begin position="52"/>
        <end position="343"/>
    </location>
</feature>
<dbReference type="HOGENOM" id="CLU_009513_1_0_1"/>
<feature type="domain" description="Syndetin C-terminal" evidence="6">
    <location>
        <begin position="721"/>
        <end position="932"/>
    </location>
</feature>
<reference evidence="8 9" key="1">
    <citation type="submission" date="2012-10" db="EMBL/GenBank/DDBJ databases">
        <authorList>
            <consortium name="Gibbon Genome Sequencing Consortium"/>
        </authorList>
    </citation>
    <scope>NUCLEOTIDE SEQUENCE [LARGE SCALE GENOMIC DNA]</scope>
</reference>
<dbReference type="Ensembl" id="ENSNLET00000019581.3">
    <property type="protein sequence ID" value="ENSNLEP00000018650.3"/>
    <property type="gene ID" value="ENSNLEG00000015349.3"/>
</dbReference>
<dbReference type="EMBL" id="ADFV01000891">
    <property type="status" value="NOT_ANNOTATED_CDS"/>
    <property type="molecule type" value="Genomic_DNA"/>
</dbReference>
<dbReference type="STRING" id="61853.ENSNLEP00000018650"/>
<evidence type="ECO:0000256" key="1">
    <source>
        <dbReference type="ARBA" id="ARBA00022448"/>
    </source>
</evidence>
<dbReference type="PANTHER" id="PTHR13258:SF0">
    <property type="entry name" value="SYNDETIN"/>
    <property type="match status" value="1"/>
</dbReference>
<keyword evidence="2" id="KW-0653">Protein transport</keyword>
<dbReference type="EMBL" id="ADFV01000888">
    <property type="status" value="NOT_ANNOTATED_CDS"/>
    <property type="molecule type" value="Genomic_DNA"/>
</dbReference>
<dbReference type="EMBL" id="ADFV01000893">
    <property type="status" value="NOT_ANNOTATED_CDS"/>
    <property type="molecule type" value="Genomic_DNA"/>
</dbReference>
<name>G1RZH3_NOMLE</name>
<sequence>HFSCCSLMTGLKSPQESLSDLGAIESLRVPGKEEFRELREQPSDPQAEQELINSIEQVYFSADSFDIVKYELEKLPPVLNLQELEAYRDKLKQQQAAVSKKVADLILEKQPAYVKELERVTSLQTGLQLAAVICTNGRRHLNIAKEGFTQASLGLLANQRKRQLLIGLLKSLRTIKTLQRTDVRLSEMLEEEDYPGAIQLCLECQKAASTFKHYSCISELNSKLQDTLEQIEEQLDVALSKICKNFDINHYTKVQQAYRLLGKTQTAMDQLHMHFTQAIHNTVFQVVLGYVELCAGNTDTKFQKLQYKDLCTHVTPDSYIPCLADLCKALWEVMLSYYRTMEWHEKHDNEDTASASEGSNMIGTEETNFDRGYIKKKLEHGLTRIWQDVQLKVKTYLLGTDLSIFKYDDFIFVLDIISRLMQVGEEFCGSKSEVLQESIRKQSVNYFKNYHRTRLDELRMFLENETWELCPVKSNFSILQLHEFKFMEQSRSPSVSPSKQPVSTSSKTVTLFEQYCSGGNPFEIQANHKDEETEDVLASNGYESDEQEKSAYQEYDSDSDVPEELKRDYVDEQTGDVPVKSVSRETLKSRKKSDYSLNKVNAPILTNTTLNVIRLVGKYMQMMNILKPIAFDVIHFMSQLFDYYLYAIYTFFGRNDSLESTGLGLSSSRLRTTLNRIQESLIDLEVSADPTATLTAAEERKEKVPSPHLSHLVVLTSGDTLYGLAERVVATESLVFLAEQFEFLQPHLDAVMPAVKKPFLQQFYSQTVSTASELRKPIYWIVAGKALDYEQMLLLMANVKWDVKEIMSQHNIYVDALLKEFEQFNRRLNEVSKKVRIPLPVSNILWEHCIRLANRTIVEGYANVKKCSNEGRALMQLDFQQFLMKLEKLTDIRPIPDKEFVETYIKAYYLTENDMERWIKEHRVRAGKQLIKFLFLFLCAVLVGCVI</sequence>
<dbReference type="GO" id="GO:1990745">
    <property type="term" value="C:EARP complex"/>
    <property type="evidence" value="ECO:0007669"/>
    <property type="project" value="Ensembl"/>
</dbReference>
<proteinExistence type="predicted"/>
<evidence type="ECO:0000256" key="3">
    <source>
        <dbReference type="ARBA" id="ARBA00023054"/>
    </source>
</evidence>
<dbReference type="EMBL" id="ADFV01000895">
    <property type="status" value="NOT_ANNOTATED_CDS"/>
    <property type="molecule type" value="Genomic_DNA"/>
</dbReference>
<evidence type="ECO:0000259" key="6">
    <source>
        <dbReference type="Pfam" id="PF10474"/>
    </source>
</evidence>
<keyword evidence="3 4" id="KW-0175">Coiled coil</keyword>
<dbReference type="InterPro" id="IPR040047">
    <property type="entry name" value="VPS50"/>
</dbReference>
<gene>
    <name evidence="8" type="primary">VPS50</name>
</gene>
<dbReference type="GO" id="GO:0015031">
    <property type="term" value="P:protein transport"/>
    <property type="evidence" value="ECO:0007669"/>
    <property type="project" value="UniProtKB-KW"/>
</dbReference>
<dbReference type="Proteomes" id="UP000001073">
    <property type="component" value="Chromosome 11"/>
</dbReference>
<evidence type="ECO:0000259" key="7">
    <source>
        <dbReference type="Pfam" id="PF10475"/>
    </source>
</evidence>
<dbReference type="Pfam" id="PF10474">
    <property type="entry name" value="Syndetin_C"/>
    <property type="match status" value="1"/>
</dbReference>
<dbReference type="InterPro" id="IPR019515">
    <property type="entry name" value="VPS54_N"/>
</dbReference>
<feature type="coiled-coil region" evidence="4">
    <location>
        <begin position="214"/>
        <end position="241"/>
    </location>
</feature>
<dbReference type="GO" id="GO:0032456">
    <property type="term" value="P:endocytic recycling"/>
    <property type="evidence" value="ECO:0007669"/>
    <property type="project" value="Ensembl"/>
</dbReference>
<dbReference type="EMBL" id="ADFV01000890">
    <property type="status" value="NOT_ANNOTATED_CDS"/>
    <property type="molecule type" value="Genomic_DNA"/>
</dbReference>
<dbReference type="GO" id="GO:0005829">
    <property type="term" value="C:cytosol"/>
    <property type="evidence" value="ECO:0007669"/>
    <property type="project" value="GOC"/>
</dbReference>
<organism evidence="8 9">
    <name type="scientific">Nomascus leucogenys</name>
    <name type="common">Northern white-cheeked gibbon</name>
    <name type="synonym">Hylobates leucogenys</name>
    <dbReference type="NCBI Taxonomy" id="61853"/>
    <lineage>
        <taxon>Eukaryota</taxon>
        <taxon>Metazoa</taxon>
        <taxon>Chordata</taxon>
        <taxon>Craniata</taxon>
        <taxon>Vertebrata</taxon>
        <taxon>Euteleostomi</taxon>
        <taxon>Mammalia</taxon>
        <taxon>Eutheria</taxon>
        <taxon>Euarchontoglires</taxon>
        <taxon>Primates</taxon>
        <taxon>Haplorrhini</taxon>
        <taxon>Catarrhini</taxon>
        <taxon>Hylobatidae</taxon>
        <taxon>Nomascus</taxon>
    </lineage>
</organism>
<evidence type="ECO:0000313" key="8">
    <source>
        <dbReference type="Ensembl" id="ENSNLEP00000018650.3"/>
    </source>
</evidence>
<dbReference type="OMA" id="MAKVKWD"/>
<evidence type="ECO:0000256" key="4">
    <source>
        <dbReference type="SAM" id="Coils"/>
    </source>
</evidence>